<gene>
    <name evidence="5" type="ORF">CKO28_05575</name>
</gene>
<keyword evidence="6" id="KW-1185">Reference proteome</keyword>
<organism evidence="5 6">
    <name type="scientific">Rhodovibrio sodomensis</name>
    <dbReference type="NCBI Taxonomy" id="1088"/>
    <lineage>
        <taxon>Bacteria</taxon>
        <taxon>Pseudomonadati</taxon>
        <taxon>Pseudomonadota</taxon>
        <taxon>Alphaproteobacteria</taxon>
        <taxon>Rhodospirillales</taxon>
        <taxon>Rhodovibrionaceae</taxon>
        <taxon>Rhodovibrio</taxon>
    </lineage>
</organism>
<dbReference type="PANTHER" id="PTHR38149:SF1">
    <property type="entry name" value="ATPASE"/>
    <property type="match status" value="1"/>
</dbReference>
<dbReference type="Pfam" id="PF21117">
    <property type="entry name" value="MRB1590_C"/>
    <property type="match status" value="1"/>
</dbReference>
<dbReference type="Gene3D" id="3.40.50.300">
    <property type="entry name" value="P-loop containing nucleotide triphosphate hydrolases"/>
    <property type="match status" value="1"/>
</dbReference>
<evidence type="ECO:0000259" key="4">
    <source>
        <dbReference type="Pfam" id="PF21117"/>
    </source>
</evidence>
<dbReference type="InterPro" id="IPR049069">
    <property type="entry name" value="MRB1590-like_C"/>
</dbReference>
<feature type="domain" description="ATPase of the ABC class N-terminal" evidence="3">
    <location>
        <begin position="11"/>
        <end position="169"/>
    </location>
</feature>
<name>A0ABS1DAW6_9PROT</name>
<feature type="domain" description="ATPase of the ABC class C-terminal" evidence="2">
    <location>
        <begin position="176"/>
        <end position="452"/>
    </location>
</feature>
<reference evidence="5 6" key="1">
    <citation type="journal article" date="2020" name="Microorganisms">
        <title>Osmotic Adaptation and Compatible Solute Biosynthesis of Phototrophic Bacteria as Revealed from Genome Analyses.</title>
        <authorList>
            <person name="Imhoff J.F."/>
            <person name="Rahn T."/>
            <person name="Kunzel S."/>
            <person name="Keller A."/>
            <person name="Neulinger S.C."/>
        </authorList>
    </citation>
    <scope>NUCLEOTIDE SEQUENCE [LARGE SCALE GENOMIC DNA]</scope>
    <source>
        <strain evidence="5 6">DSM 9895</strain>
    </source>
</reference>
<dbReference type="InterPro" id="IPR019195">
    <property type="entry name" value="ABC_ATPase_put"/>
</dbReference>
<proteinExistence type="predicted"/>
<dbReference type="SUPFAM" id="SSF52540">
    <property type="entry name" value="P-loop containing nucleoside triphosphate hydrolases"/>
    <property type="match status" value="1"/>
</dbReference>
<evidence type="ECO:0000256" key="1">
    <source>
        <dbReference type="SAM" id="MobiDB-lite"/>
    </source>
</evidence>
<evidence type="ECO:0000259" key="3">
    <source>
        <dbReference type="Pfam" id="PF20446"/>
    </source>
</evidence>
<sequence length="572" mass="61550">MRDQRTFKRGELEAALKRIDGKGYKAYKDIVGRYGFDQFTLSIDHVQGDPFGSPSRLRVFVPAGTAGFPDACFDSESRVTALRDYLARAFAARAKQLAKPRGTGSSGLLAMDAPGQEILERTAVLASRDGGIEARFVAGLPARGRSVLGREAQQMLLQDVPQLVKDALLAAAHDDARLRDHVTSAEDADALRGQLRARGLAAFVADGAVLPRRSGIDDRPLARGAVAFEAPDSLAVTLDRPNRGAIRGLGVPQGITLIVGGGYHGKSTLLQAIERGVYNHLPGDGREWVVADPAAVKVRAEDGRAVTHVDISPFIQGLPGGRDTRRFASENASGSTSQAANIVEALEAGARVLMMDEDTSATNFMIRDRRMQALIAKDREPITPYIDKVRQLYDDLGVSTTLVIGGSGDYLDKADTVIAMQDFRAHDVTDRAREVVDAHRTERAEEGGDSFGRPGARTLEGTGIAGKGDKPPKIKVPHRKAIGIGQDDLDLGAVEQLVDESQTRAVAEALMRLTDDQGLHGQTVPQLLDALEQEVAARGLDALTRTPRGDLARFRRFELAAALNRLRALKTG</sequence>
<dbReference type="InterPro" id="IPR027417">
    <property type="entry name" value="P-loop_NTPase"/>
</dbReference>
<evidence type="ECO:0000259" key="2">
    <source>
        <dbReference type="Pfam" id="PF09818"/>
    </source>
</evidence>
<protein>
    <submittedName>
        <fullName evidence="5">ATPase</fullName>
    </submittedName>
</protein>
<accession>A0ABS1DAW6</accession>
<comment type="caution">
    <text evidence="5">The sequence shown here is derived from an EMBL/GenBank/DDBJ whole genome shotgun (WGS) entry which is preliminary data.</text>
</comment>
<feature type="domain" description="MRB1590-like C-terminal" evidence="4">
    <location>
        <begin position="473"/>
        <end position="571"/>
    </location>
</feature>
<dbReference type="InterPro" id="IPR046833">
    <property type="entry name" value="ABC_N"/>
</dbReference>
<evidence type="ECO:0000313" key="5">
    <source>
        <dbReference type="EMBL" id="MBK1667500.1"/>
    </source>
</evidence>
<dbReference type="RefSeq" id="WP_200339640.1">
    <property type="nucleotide sequence ID" value="NZ_NRRL01000007.1"/>
</dbReference>
<dbReference type="EMBL" id="NRRL01000007">
    <property type="protein sequence ID" value="MBK1667500.1"/>
    <property type="molecule type" value="Genomic_DNA"/>
</dbReference>
<feature type="region of interest" description="Disordered" evidence="1">
    <location>
        <begin position="439"/>
        <end position="472"/>
    </location>
</feature>
<evidence type="ECO:0000313" key="6">
    <source>
        <dbReference type="Proteomes" id="UP001296873"/>
    </source>
</evidence>
<dbReference type="Pfam" id="PF09818">
    <property type="entry name" value="ABC_ATPase"/>
    <property type="match status" value="1"/>
</dbReference>
<dbReference type="InterPro" id="IPR046834">
    <property type="entry name" value="ABC_ATPase_C"/>
</dbReference>
<dbReference type="Proteomes" id="UP001296873">
    <property type="component" value="Unassembled WGS sequence"/>
</dbReference>
<dbReference type="PANTHER" id="PTHR38149">
    <property type="entry name" value="ATPASE"/>
    <property type="match status" value="1"/>
</dbReference>
<dbReference type="Pfam" id="PF20446">
    <property type="entry name" value="ABC_N"/>
    <property type="match status" value="1"/>
</dbReference>